<evidence type="ECO:0000313" key="8">
    <source>
        <dbReference type="EMBL" id="KAK8859503.1"/>
    </source>
</evidence>
<keyword evidence="4" id="KW-0238">DNA-binding</keyword>
<accession>A0ABR2I925</accession>
<proteinExistence type="predicted"/>
<gene>
    <name evidence="8" type="ORF">PGQ11_010237</name>
</gene>
<keyword evidence="3" id="KW-0805">Transcription regulation</keyword>
<feature type="region of interest" description="Disordered" evidence="7">
    <location>
        <begin position="42"/>
        <end position="137"/>
    </location>
</feature>
<name>A0ABR2I925_9PEZI</name>
<protein>
    <recommendedName>
        <fullName evidence="10">Zn(2)-C6 fungal-type domain-containing protein</fullName>
    </recommendedName>
</protein>
<sequence length="287" mass="30928">MRQVARNIPLRRVQAPWANVEHLRESVRSLLMAVDAAGPNQDALRRGVAGPTGSPIDLEISSPSGSTSTMSWESGDAGACSPTSQALRPASPAATEQADSQSPSLLPSLSPSLSPSPSHNAQGGTSKWPRPWSPSGDEAIEAGRHIVRPNLGRPYLQNNTGGLDARAAPADAPAAFHGRSPLDLQYQPRTPTATRPSSVQLPGIREMLRERRHRRQPQSSGAPGDATLPAIQNVLKKRTYSKRTRTGCLTCRARHKKCDEARPFSARVAHAYVWLRYANIQLPSAIV</sequence>
<dbReference type="InterPro" id="IPR036864">
    <property type="entry name" value="Zn2-C6_fun-type_DNA-bd_sf"/>
</dbReference>
<keyword evidence="5" id="KW-0804">Transcription</keyword>
<feature type="compositionally biased region" description="Low complexity" evidence="7">
    <location>
        <begin position="102"/>
        <end position="118"/>
    </location>
</feature>
<reference evidence="8 9" key="1">
    <citation type="journal article" date="2024" name="IMA Fungus">
        <title>Apiospora arundinis, a panoply of carbohydrate-active enzymes and secondary metabolites.</title>
        <authorList>
            <person name="Sorensen T."/>
            <person name="Petersen C."/>
            <person name="Muurmann A.T."/>
            <person name="Christiansen J.V."/>
            <person name="Brundto M.L."/>
            <person name="Overgaard C.K."/>
            <person name="Boysen A.T."/>
            <person name="Wollenberg R.D."/>
            <person name="Larsen T.O."/>
            <person name="Sorensen J.L."/>
            <person name="Nielsen K.L."/>
            <person name="Sondergaard T.E."/>
        </authorList>
    </citation>
    <scope>NUCLEOTIDE SEQUENCE [LARGE SCALE GENOMIC DNA]</scope>
    <source>
        <strain evidence="8 9">AAU 773</strain>
    </source>
</reference>
<evidence type="ECO:0000256" key="4">
    <source>
        <dbReference type="ARBA" id="ARBA00023125"/>
    </source>
</evidence>
<feature type="region of interest" description="Disordered" evidence="7">
    <location>
        <begin position="210"/>
        <end position="230"/>
    </location>
</feature>
<keyword evidence="1" id="KW-0479">Metal-binding</keyword>
<organism evidence="8 9">
    <name type="scientific">Apiospora arundinis</name>
    <dbReference type="NCBI Taxonomy" id="335852"/>
    <lineage>
        <taxon>Eukaryota</taxon>
        <taxon>Fungi</taxon>
        <taxon>Dikarya</taxon>
        <taxon>Ascomycota</taxon>
        <taxon>Pezizomycotina</taxon>
        <taxon>Sordariomycetes</taxon>
        <taxon>Xylariomycetidae</taxon>
        <taxon>Amphisphaeriales</taxon>
        <taxon>Apiosporaceae</taxon>
        <taxon>Apiospora</taxon>
    </lineage>
</organism>
<evidence type="ECO:0000313" key="9">
    <source>
        <dbReference type="Proteomes" id="UP001390339"/>
    </source>
</evidence>
<feature type="compositionally biased region" description="Polar residues" evidence="7">
    <location>
        <begin position="187"/>
        <end position="200"/>
    </location>
</feature>
<feature type="compositionally biased region" description="Low complexity" evidence="7">
    <location>
        <begin position="61"/>
        <end position="75"/>
    </location>
</feature>
<dbReference type="InterPro" id="IPR052360">
    <property type="entry name" value="Transcr_Regulatory_Proteins"/>
</dbReference>
<keyword evidence="6" id="KW-0539">Nucleus</keyword>
<evidence type="ECO:0000256" key="1">
    <source>
        <dbReference type="ARBA" id="ARBA00022723"/>
    </source>
</evidence>
<evidence type="ECO:0008006" key="10">
    <source>
        <dbReference type="Google" id="ProtNLM"/>
    </source>
</evidence>
<keyword evidence="9" id="KW-1185">Reference proteome</keyword>
<dbReference type="CDD" id="cd00067">
    <property type="entry name" value="GAL4"/>
    <property type="match status" value="1"/>
</dbReference>
<evidence type="ECO:0000256" key="5">
    <source>
        <dbReference type="ARBA" id="ARBA00023163"/>
    </source>
</evidence>
<evidence type="ECO:0000256" key="7">
    <source>
        <dbReference type="SAM" id="MobiDB-lite"/>
    </source>
</evidence>
<evidence type="ECO:0000256" key="6">
    <source>
        <dbReference type="ARBA" id="ARBA00023242"/>
    </source>
</evidence>
<feature type="region of interest" description="Disordered" evidence="7">
    <location>
        <begin position="181"/>
        <end position="200"/>
    </location>
</feature>
<dbReference type="InterPro" id="IPR001138">
    <property type="entry name" value="Zn2Cys6_DnaBD"/>
</dbReference>
<comment type="caution">
    <text evidence="8">The sequence shown here is derived from an EMBL/GenBank/DDBJ whole genome shotgun (WGS) entry which is preliminary data.</text>
</comment>
<evidence type="ECO:0000256" key="2">
    <source>
        <dbReference type="ARBA" id="ARBA00022833"/>
    </source>
</evidence>
<keyword evidence="2" id="KW-0862">Zinc</keyword>
<dbReference type="Proteomes" id="UP001390339">
    <property type="component" value="Unassembled WGS sequence"/>
</dbReference>
<dbReference type="SUPFAM" id="SSF57701">
    <property type="entry name" value="Zn2/Cys6 DNA-binding domain"/>
    <property type="match status" value="1"/>
</dbReference>
<dbReference type="PANTHER" id="PTHR36206:SF12">
    <property type="entry name" value="ASPERCRYPTIN BIOSYNTHESIS CLUSTER-SPECIFIC TRANSCRIPTION REGULATOR ATNN-RELATED"/>
    <property type="match status" value="1"/>
</dbReference>
<dbReference type="PANTHER" id="PTHR36206">
    <property type="entry name" value="ASPERCRYPTIN BIOSYNTHESIS CLUSTER-SPECIFIC TRANSCRIPTION REGULATOR ATNN-RELATED"/>
    <property type="match status" value="1"/>
</dbReference>
<dbReference type="EMBL" id="JAPCWZ010000006">
    <property type="protein sequence ID" value="KAK8859503.1"/>
    <property type="molecule type" value="Genomic_DNA"/>
</dbReference>
<feature type="region of interest" description="Disordered" evidence="7">
    <location>
        <begin position="151"/>
        <end position="172"/>
    </location>
</feature>
<evidence type="ECO:0000256" key="3">
    <source>
        <dbReference type="ARBA" id="ARBA00023015"/>
    </source>
</evidence>